<evidence type="ECO:0000256" key="1">
    <source>
        <dbReference type="SAM" id="Phobius"/>
    </source>
</evidence>
<dbReference type="EMBL" id="AVBG01000001">
    <property type="protein sequence ID" value="KGP93281.1"/>
    <property type="molecule type" value="Genomic_DNA"/>
</dbReference>
<feature type="transmembrane region" description="Helical" evidence="1">
    <location>
        <begin position="170"/>
        <end position="191"/>
    </location>
</feature>
<evidence type="ECO:0000313" key="3">
    <source>
        <dbReference type="Proteomes" id="UP000030153"/>
    </source>
</evidence>
<feature type="transmembrane region" description="Helical" evidence="1">
    <location>
        <begin position="145"/>
        <end position="161"/>
    </location>
</feature>
<keyword evidence="1" id="KW-1133">Transmembrane helix</keyword>
<name>A0A0A2V395_9BACI</name>
<feature type="transmembrane region" description="Helical" evidence="1">
    <location>
        <begin position="12"/>
        <end position="33"/>
    </location>
</feature>
<feature type="transmembrane region" description="Helical" evidence="1">
    <location>
        <begin position="197"/>
        <end position="215"/>
    </location>
</feature>
<evidence type="ECO:0008006" key="4">
    <source>
        <dbReference type="Google" id="ProtNLM"/>
    </source>
</evidence>
<comment type="caution">
    <text evidence="2">The sequence shown here is derived from an EMBL/GenBank/DDBJ whole genome shotgun (WGS) entry which is preliminary data.</text>
</comment>
<keyword evidence="1" id="KW-0472">Membrane</keyword>
<protein>
    <recommendedName>
        <fullName evidence="4">Prolipoprotein diacylglyceryl transferase</fullName>
    </recommendedName>
</protein>
<sequence>MGFPSLTIGPIFIQSTYLIWGLGALVAFLWIIIINIYHKNSHGRFFALEWIQSLLLIAIIWKFSYVLNHPIKAVQSPERMLYLNGGSLGLVLGIVISFIFYTKSIHKAGFSFIYSINLWMSAQLLWLGITQIAFTLGFTVYNTPLWLYGYFVALSLSYFFVKNLYHYRTIVYYTQLTLLGWVVYRVFFTTIHLGDLAVWFSFVMIIGLYYVDYAIKKGREAI</sequence>
<dbReference type="RefSeq" id="WP_036778948.1">
    <property type="nucleotide sequence ID" value="NZ_AVBG01000001.1"/>
</dbReference>
<reference evidence="2 3" key="1">
    <citation type="submission" date="2013-08" db="EMBL/GenBank/DDBJ databases">
        <title>Genome of Pontibacillus chungwhensis.</title>
        <authorList>
            <person name="Wang Q."/>
            <person name="Wang G."/>
        </authorList>
    </citation>
    <scope>NUCLEOTIDE SEQUENCE [LARGE SCALE GENOMIC DNA]</scope>
    <source>
        <strain evidence="2 3">BH030062</strain>
    </source>
</reference>
<accession>A0A0A2V395</accession>
<evidence type="ECO:0000313" key="2">
    <source>
        <dbReference type="EMBL" id="KGP93281.1"/>
    </source>
</evidence>
<dbReference type="STRING" id="1385513.N780_11505"/>
<feature type="transmembrane region" description="Helical" evidence="1">
    <location>
        <begin position="81"/>
        <end position="100"/>
    </location>
</feature>
<dbReference type="AlphaFoldDB" id="A0A0A2V395"/>
<dbReference type="eggNOG" id="ENOG5033MC0">
    <property type="taxonomic scope" value="Bacteria"/>
</dbReference>
<organism evidence="2 3">
    <name type="scientific">Pontibacillus chungwhensis BH030062</name>
    <dbReference type="NCBI Taxonomy" id="1385513"/>
    <lineage>
        <taxon>Bacteria</taxon>
        <taxon>Bacillati</taxon>
        <taxon>Bacillota</taxon>
        <taxon>Bacilli</taxon>
        <taxon>Bacillales</taxon>
        <taxon>Bacillaceae</taxon>
        <taxon>Pontibacillus</taxon>
    </lineage>
</organism>
<dbReference type="Proteomes" id="UP000030153">
    <property type="component" value="Unassembled WGS sequence"/>
</dbReference>
<feature type="transmembrane region" description="Helical" evidence="1">
    <location>
        <begin position="112"/>
        <end position="133"/>
    </location>
</feature>
<proteinExistence type="predicted"/>
<dbReference type="OrthoDB" id="1796359at2"/>
<gene>
    <name evidence="2" type="ORF">N780_11505</name>
</gene>
<keyword evidence="3" id="KW-1185">Reference proteome</keyword>
<keyword evidence="1" id="KW-0812">Transmembrane</keyword>
<feature type="transmembrane region" description="Helical" evidence="1">
    <location>
        <begin position="45"/>
        <end position="61"/>
    </location>
</feature>